<dbReference type="Pfam" id="PF16275">
    <property type="entry name" value="SF1-HH"/>
    <property type="match status" value="1"/>
</dbReference>
<dbReference type="InterPro" id="IPR055256">
    <property type="entry name" value="KH_1_KHDC4/BBP-like"/>
</dbReference>
<accession>A0ABN7TC04</accession>
<protein>
    <recommendedName>
        <fullName evidence="11">Branchpoint-bridging protein</fullName>
    </recommendedName>
</protein>
<dbReference type="InterPro" id="IPR047086">
    <property type="entry name" value="SF1-HH_sf"/>
</dbReference>
<comment type="function">
    <text evidence="11">Necessary for the splicing of pre-mRNA. Has a role in the recognition of the branch site (5'-UACUAAC-3'), the pyrimidine tract and the 3'-splice site at the 3'-end of introns.</text>
</comment>
<sequence>MSVAPKRSRFSDRPEDSGVGGKVAKTESTPSWLKPSSGSDSLPSSGSNNALALMPLSGGLLPKPDKPKLTKEERRALRKKKWSTDTVSITGISTNMPSDLTPEQQKIYIKQLEIEEITKRLKSNDLGIPADPTQRSPSPEPVYSSDGKRLNTREIRTKRKLEDTRHQLITQMKELNPHYMPPSDYRAPNVRVQERVLIPQDEHPGINFVGLLIGPRGNTLKKIETEHQCKVMIRGKGSVKTQSQSFISRPLPGEDEPLHALISANCQTSVEDAIRTIRQIIKDAIENPEGQNDLRKTQLMELARLNGTLREGFEPKENSWLKPENQTITNQLVCTKCGGRGHISGDCRSGHTGNEKLVNRAMDTEYEALMAELGGGKKGPLSQPRSGFSTQNFHGTANIQRLDTPQQQYQQSSGYGSGRDFSGGSRDNGASGWSNNPADIYNRGPQAAGAYGGASGGGGSGLVTPDQYKAQKTQMNPNDPMQQQMMMMNMMMGMQGQMPPPPPPPE</sequence>
<keyword evidence="4 11" id="KW-0479">Metal-binding</keyword>
<evidence type="ECO:0000256" key="5">
    <source>
        <dbReference type="ARBA" id="ARBA00022771"/>
    </source>
</evidence>
<keyword evidence="5 10" id="KW-0863">Zinc-finger</keyword>
<comment type="subcellular location">
    <subcellularLocation>
        <location evidence="1 11">Nucleus</location>
    </subcellularLocation>
</comment>
<feature type="region of interest" description="Disordered" evidence="12">
    <location>
        <begin position="406"/>
        <end position="438"/>
    </location>
</feature>
<dbReference type="InterPro" id="IPR036612">
    <property type="entry name" value="KH_dom_type_1_sf"/>
</dbReference>
<feature type="domain" description="CCHC-type" evidence="13">
    <location>
        <begin position="334"/>
        <end position="349"/>
    </location>
</feature>
<feature type="compositionally biased region" description="Low complexity" evidence="12">
    <location>
        <begin position="406"/>
        <end position="427"/>
    </location>
</feature>
<dbReference type="PANTHER" id="PTHR11208">
    <property type="entry name" value="RNA-BINDING PROTEIN RELATED"/>
    <property type="match status" value="1"/>
</dbReference>
<feature type="region of interest" description="Disordered" evidence="12">
    <location>
        <begin position="1"/>
        <end position="82"/>
    </location>
</feature>
<dbReference type="InterPro" id="IPR045071">
    <property type="entry name" value="BBP-like"/>
</dbReference>
<dbReference type="Gene3D" id="6.10.140.1790">
    <property type="match status" value="1"/>
</dbReference>
<gene>
    <name evidence="14" type="ORF">OKIOD_LOCUS15841</name>
</gene>
<keyword evidence="7" id="KW-0694">RNA-binding</keyword>
<dbReference type="PANTHER" id="PTHR11208:SF45">
    <property type="entry name" value="SPLICING FACTOR 1"/>
    <property type="match status" value="1"/>
</dbReference>
<evidence type="ECO:0000256" key="7">
    <source>
        <dbReference type="ARBA" id="ARBA00022884"/>
    </source>
</evidence>
<keyword evidence="8 11" id="KW-0508">mRNA splicing</keyword>
<dbReference type="InterPro" id="IPR004087">
    <property type="entry name" value="KH_dom"/>
</dbReference>
<feature type="compositionally biased region" description="Low complexity" evidence="12">
    <location>
        <begin position="35"/>
        <end position="47"/>
    </location>
</feature>
<dbReference type="PROSITE" id="PS50158">
    <property type="entry name" value="ZF_CCHC"/>
    <property type="match status" value="1"/>
</dbReference>
<feature type="region of interest" description="Disordered" evidence="12">
    <location>
        <begin position="123"/>
        <end position="152"/>
    </location>
</feature>
<reference evidence="14 15" key="1">
    <citation type="submission" date="2021-04" db="EMBL/GenBank/DDBJ databases">
        <authorList>
            <person name="Bliznina A."/>
        </authorList>
    </citation>
    <scope>NUCLEOTIDE SEQUENCE [LARGE SCALE GENOMIC DNA]</scope>
</reference>
<evidence type="ECO:0000313" key="14">
    <source>
        <dbReference type="EMBL" id="CAG5112912.1"/>
    </source>
</evidence>
<evidence type="ECO:0000256" key="6">
    <source>
        <dbReference type="ARBA" id="ARBA00022833"/>
    </source>
</evidence>
<name>A0ABN7TC04_OIKDI</name>
<keyword evidence="9 11" id="KW-0539">Nucleus</keyword>
<keyword evidence="11" id="KW-0747">Spliceosome</keyword>
<evidence type="ECO:0000256" key="3">
    <source>
        <dbReference type="ARBA" id="ARBA00022664"/>
    </source>
</evidence>
<evidence type="ECO:0000256" key="12">
    <source>
        <dbReference type="SAM" id="MobiDB-lite"/>
    </source>
</evidence>
<keyword evidence="6 11" id="KW-0862">Zinc</keyword>
<evidence type="ECO:0000256" key="2">
    <source>
        <dbReference type="ARBA" id="ARBA00010382"/>
    </source>
</evidence>
<dbReference type="Gene3D" id="3.30.1370.10">
    <property type="entry name" value="K Homology domain, type 1"/>
    <property type="match status" value="1"/>
</dbReference>
<evidence type="ECO:0000256" key="8">
    <source>
        <dbReference type="ARBA" id="ARBA00023187"/>
    </source>
</evidence>
<proteinExistence type="inferred from homology"/>
<dbReference type="SMART" id="SM00343">
    <property type="entry name" value="ZnF_C2HC"/>
    <property type="match status" value="1"/>
</dbReference>
<keyword evidence="3 11" id="KW-0507">mRNA processing</keyword>
<evidence type="ECO:0000256" key="9">
    <source>
        <dbReference type="ARBA" id="ARBA00023242"/>
    </source>
</evidence>
<evidence type="ECO:0000256" key="1">
    <source>
        <dbReference type="ARBA" id="ARBA00004123"/>
    </source>
</evidence>
<evidence type="ECO:0000256" key="11">
    <source>
        <dbReference type="RuleBase" id="RU367126"/>
    </source>
</evidence>
<evidence type="ECO:0000256" key="4">
    <source>
        <dbReference type="ARBA" id="ARBA00022723"/>
    </source>
</evidence>
<dbReference type="SMART" id="SM00322">
    <property type="entry name" value="KH"/>
    <property type="match status" value="1"/>
</dbReference>
<evidence type="ECO:0000256" key="10">
    <source>
        <dbReference type="PROSITE-ProRule" id="PRU00047"/>
    </source>
</evidence>
<evidence type="ECO:0000313" key="15">
    <source>
        <dbReference type="Proteomes" id="UP001158576"/>
    </source>
</evidence>
<dbReference type="InterPro" id="IPR032570">
    <property type="entry name" value="SF1-HH"/>
</dbReference>
<dbReference type="EMBL" id="OU015567">
    <property type="protein sequence ID" value="CAG5112912.1"/>
    <property type="molecule type" value="Genomic_DNA"/>
</dbReference>
<evidence type="ECO:0000259" key="13">
    <source>
        <dbReference type="PROSITE" id="PS50158"/>
    </source>
</evidence>
<dbReference type="InterPro" id="IPR001878">
    <property type="entry name" value="Znf_CCHC"/>
</dbReference>
<feature type="compositionally biased region" description="Basic and acidic residues" evidence="12">
    <location>
        <begin position="63"/>
        <end position="75"/>
    </location>
</feature>
<dbReference type="SUPFAM" id="SSF54791">
    <property type="entry name" value="Eukaryotic type KH-domain (KH-domain type I)"/>
    <property type="match status" value="1"/>
</dbReference>
<keyword evidence="15" id="KW-1185">Reference proteome</keyword>
<dbReference type="Proteomes" id="UP001158576">
    <property type="component" value="Chromosome 2"/>
</dbReference>
<organism evidence="14 15">
    <name type="scientific">Oikopleura dioica</name>
    <name type="common">Tunicate</name>
    <dbReference type="NCBI Taxonomy" id="34765"/>
    <lineage>
        <taxon>Eukaryota</taxon>
        <taxon>Metazoa</taxon>
        <taxon>Chordata</taxon>
        <taxon>Tunicata</taxon>
        <taxon>Appendicularia</taxon>
        <taxon>Copelata</taxon>
        <taxon>Oikopleuridae</taxon>
        <taxon>Oikopleura</taxon>
    </lineage>
</organism>
<dbReference type="Pfam" id="PF22675">
    <property type="entry name" value="KH-I_KHDC4-BBP"/>
    <property type="match status" value="1"/>
</dbReference>
<comment type="similarity">
    <text evidence="2 11">Belongs to the BBP/SF1 family.</text>
</comment>